<sequence>MTTQLSARVIPARVHARDWSWRHAGRELPAVHGLNVEIEPGQKVLLIGPSGAGKSTLLHAMAGVLHPDEDNASTGSLEINGIPAYGQRGVAGLMQQDPETQVILSRVGDDVAFGAENLAVPREEIWPRVSAALEAVGLDVSLDHSTARLSGGQKQRLALAGILAMRPGLLLLDEPTANLDPDGVLEVRDAVLASIADSGATAIVVEHRIAEWARHMDRVLVLQPHGGISHDVHPERLWSDADLRCELAAAGVWVPDFEYDDARSPLVGAAEDSRVMLSARELAVSKEAPHRRTFWRRRSREEGSRKSAPSPVLAGIDLELREGEAVSVIGKNGAGKSTLLLTLAGLLEKHGGELEASTELRGHLENSDPFSWRAPELVTRVGTVFQEPEHQFVTPSVREELAFGPRHAVHPETGQPLFTEEEAQERVNQLLARLHLSHLADANPFTLSGGEKRRLSVATVLAAGPRVLLLDEPTFGQDANTWAELVALLREQLAAGTSLVAVTHDDAFTRALGATTFRVGEQPTGERPTGEQPNEEHPSGGAL</sequence>
<feature type="compositionally biased region" description="Basic and acidic residues" evidence="5">
    <location>
        <begin position="534"/>
        <end position="543"/>
    </location>
</feature>
<evidence type="ECO:0000256" key="5">
    <source>
        <dbReference type="SAM" id="MobiDB-lite"/>
    </source>
</evidence>
<gene>
    <name evidence="7" type="ORF">BHE16_10495</name>
</gene>
<dbReference type="Pfam" id="PF00005">
    <property type="entry name" value="ABC_tran"/>
    <property type="match status" value="2"/>
</dbReference>
<dbReference type="PROSITE" id="PS00211">
    <property type="entry name" value="ABC_TRANSPORTER_1"/>
    <property type="match status" value="2"/>
</dbReference>
<dbReference type="RefSeq" id="WP_071894817.1">
    <property type="nucleotide sequence ID" value="NZ_CP018135.1"/>
</dbReference>
<accession>A0A1L2ZQB8</accession>
<dbReference type="Gene3D" id="3.40.50.300">
    <property type="entry name" value="P-loop containing nucleotide triphosphate hydrolases"/>
    <property type="match status" value="2"/>
</dbReference>
<keyword evidence="4 7" id="KW-0067">ATP-binding</keyword>
<dbReference type="SMART" id="SM00382">
    <property type="entry name" value="AAA"/>
    <property type="match status" value="2"/>
</dbReference>
<dbReference type="InterPro" id="IPR003593">
    <property type="entry name" value="AAA+_ATPase"/>
</dbReference>
<dbReference type="GO" id="GO:0043190">
    <property type="term" value="C:ATP-binding cassette (ABC) transporter complex"/>
    <property type="evidence" value="ECO:0007669"/>
    <property type="project" value="TreeGrafter"/>
</dbReference>
<organism evidence="7 8">
    <name type="scientific">Neomicrococcus aestuarii</name>
    <dbReference type="NCBI Taxonomy" id="556325"/>
    <lineage>
        <taxon>Bacteria</taxon>
        <taxon>Bacillati</taxon>
        <taxon>Actinomycetota</taxon>
        <taxon>Actinomycetes</taxon>
        <taxon>Micrococcales</taxon>
        <taxon>Micrococcaceae</taxon>
        <taxon>Neomicrococcus</taxon>
    </lineage>
</organism>
<keyword evidence="8" id="KW-1185">Reference proteome</keyword>
<reference evidence="7 8" key="1">
    <citation type="submission" date="2016-11" db="EMBL/GenBank/DDBJ databases">
        <title>Genome sequencing of Zhihengliuella aestuarii B18 antagonistic to Plasmodiophora brassicae.</title>
        <authorList>
            <person name="Luo Y."/>
        </authorList>
    </citation>
    <scope>NUCLEOTIDE SEQUENCE [LARGE SCALE GENOMIC DNA]</scope>
    <source>
        <strain evidence="7 8">B18</strain>
    </source>
</reference>
<evidence type="ECO:0000313" key="8">
    <source>
        <dbReference type="Proteomes" id="UP000183530"/>
    </source>
</evidence>
<proteinExistence type="inferred from homology"/>
<feature type="region of interest" description="Disordered" evidence="5">
    <location>
        <begin position="516"/>
        <end position="543"/>
    </location>
</feature>
<dbReference type="AlphaFoldDB" id="A0A1L2ZQB8"/>
<evidence type="ECO:0000256" key="4">
    <source>
        <dbReference type="ARBA" id="ARBA00022840"/>
    </source>
</evidence>
<dbReference type="GO" id="GO:0016887">
    <property type="term" value="F:ATP hydrolysis activity"/>
    <property type="evidence" value="ECO:0007669"/>
    <property type="project" value="InterPro"/>
</dbReference>
<keyword evidence="2" id="KW-0813">Transport</keyword>
<dbReference type="InterPro" id="IPR027417">
    <property type="entry name" value="P-loop_NTPase"/>
</dbReference>
<evidence type="ECO:0000256" key="1">
    <source>
        <dbReference type="ARBA" id="ARBA00005417"/>
    </source>
</evidence>
<dbReference type="KEGG" id="nae:BHE16_10495"/>
<comment type="similarity">
    <text evidence="1">Belongs to the ABC transporter superfamily.</text>
</comment>
<dbReference type="InterPro" id="IPR050095">
    <property type="entry name" value="ECF_ABC_transporter_ATP-bd"/>
</dbReference>
<keyword evidence="3" id="KW-0547">Nucleotide-binding</keyword>
<dbReference type="PROSITE" id="PS50893">
    <property type="entry name" value="ABC_TRANSPORTER_2"/>
    <property type="match status" value="2"/>
</dbReference>
<dbReference type="InterPro" id="IPR015856">
    <property type="entry name" value="ABC_transpr_CbiO/EcfA_su"/>
</dbReference>
<dbReference type="OrthoDB" id="501320at2"/>
<dbReference type="InterPro" id="IPR017871">
    <property type="entry name" value="ABC_transporter-like_CS"/>
</dbReference>
<dbReference type="STRING" id="556325.BHE16_10495"/>
<evidence type="ECO:0000313" key="7">
    <source>
        <dbReference type="EMBL" id="APF41349.1"/>
    </source>
</evidence>
<dbReference type="PANTHER" id="PTHR43553">
    <property type="entry name" value="HEAVY METAL TRANSPORTER"/>
    <property type="match status" value="1"/>
</dbReference>
<dbReference type="SUPFAM" id="SSF52540">
    <property type="entry name" value="P-loop containing nucleoside triphosphate hydrolases"/>
    <property type="match status" value="2"/>
</dbReference>
<feature type="domain" description="ABC transporter" evidence="6">
    <location>
        <begin position="298"/>
        <end position="543"/>
    </location>
</feature>
<dbReference type="GO" id="GO:0005524">
    <property type="term" value="F:ATP binding"/>
    <property type="evidence" value="ECO:0007669"/>
    <property type="project" value="UniProtKB-KW"/>
</dbReference>
<dbReference type="GO" id="GO:0042626">
    <property type="term" value="F:ATPase-coupled transmembrane transporter activity"/>
    <property type="evidence" value="ECO:0007669"/>
    <property type="project" value="TreeGrafter"/>
</dbReference>
<evidence type="ECO:0000256" key="2">
    <source>
        <dbReference type="ARBA" id="ARBA00022448"/>
    </source>
</evidence>
<dbReference type="EMBL" id="CP018135">
    <property type="protein sequence ID" value="APF41349.1"/>
    <property type="molecule type" value="Genomic_DNA"/>
</dbReference>
<dbReference type="Proteomes" id="UP000183530">
    <property type="component" value="Chromosome"/>
</dbReference>
<dbReference type="CDD" id="cd03225">
    <property type="entry name" value="ABC_cobalt_CbiO_domain1"/>
    <property type="match status" value="2"/>
</dbReference>
<dbReference type="InterPro" id="IPR003439">
    <property type="entry name" value="ABC_transporter-like_ATP-bd"/>
</dbReference>
<evidence type="ECO:0000256" key="3">
    <source>
        <dbReference type="ARBA" id="ARBA00022741"/>
    </source>
</evidence>
<evidence type="ECO:0000259" key="6">
    <source>
        <dbReference type="PROSITE" id="PS50893"/>
    </source>
</evidence>
<dbReference type="PANTHER" id="PTHR43553:SF24">
    <property type="entry name" value="ENERGY-COUPLING FACTOR TRANSPORTER ATP-BINDING PROTEIN ECFA1"/>
    <property type="match status" value="1"/>
</dbReference>
<protein>
    <submittedName>
        <fullName evidence="7">ABC transporter ATP-binding protein</fullName>
    </submittedName>
</protein>
<name>A0A1L2ZQB8_9MICC</name>
<feature type="domain" description="ABC transporter" evidence="6">
    <location>
        <begin position="14"/>
        <end position="249"/>
    </location>
</feature>